<evidence type="ECO:0000313" key="4">
    <source>
        <dbReference type="EMBL" id="GBG72771.1"/>
    </source>
</evidence>
<dbReference type="GO" id="GO:0031624">
    <property type="term" value="F:ubiquitin conjugating enzyme binding"/>
    <property type="evidence" value="ECO:0007669"/>
    <property type="project" value="TreeGrafter"/>
</dbReference>
<feature type="region of interest" description="Disordered" evidence="2">
    <location>
        <begin position="274"/>
        <end position="294"/>
    </location>
</feature>
<dbReference type="STRING" id="69332.A0A388KRT0"/>
<name>A0A388KRT0_CHABU</name>
<dbReference type="InterPro" id="IPR005176">
    <property type="entry name" value="PONY_dom"/>
</dbReference>
<dbReference type="Gene3D" id="1.10.238.200">
    <property type="entry name" value="Cullin, PONY binding domain"/>
    <property type="match status" value="1"/>
</dbReference>
<keyword evidence="5" id="KW-1185">Reference proteome</keyword>
<dbReference type="PANTHER" id="PTHR12281:SF31">
    <property type="entry name" value="DCN1-LIKE PROTEIN 3"/>
    <property type="match status" value="1"/>
</dbReference>
<sequence length="341" mass="37988">MDFVMRGESSPVRMGYSSADGRVRSLFSGFADILSQDEKSPGMIKARLGELAANADAQGLTGRSAFSALRTLAAELRNELLDTRRFSLFYRFVFFLSRERGQKSLTVASAVEGWKLALSGRFRLLDQWCSYVVTHHKYSISEDTWRQVLEFSRSVHEDLSNYDPDGAWPVLIDDFVEYMYRGVYRRDGCQFVSCAEICDDCADSTCEFVTSPCVSNVGGTWFREECGGPNVGAGTAALLGMTANSGSKRRRKDQYEDTEESEYVNRIAQKLAEMPSPARDSSGEQGAAGGEPRKKVKLDAFSKLALWRVEPSIQGQDLITSAWGPRPGWPGLAVWPRQGYH</sequence>
<evidence type="ECO:0000256" key="1">
    <source>
        <dbReference type="RuleBase" id="RU410713"/>
    </source>
</evidence>
<dbReference type="PANTHER" id="PTHR12281">
    <property type="entry name" value="RP42 RELATED"/>
    <property type="match status" value="1"/>
</dbReference>
<protein>
    <recommendedName>
        <fullName evidence="1">Defective in cullin neddylation protein</fullName>
    </recommendedName>
</protein>
<evidence type="ECO:0000259" key="3">
    <source>
        <dbReference type="PROSITE" id="PS51229"/>
    </source>
</evidence>
<evidence type="ECO:0000313" key="5">
    <source>
        <dbReference type="Proteomes" id="UP000265515"/>
    </source>
</evidence>
<dbReference type="EMBL" id="BFEA01000171">
    <property type="protein sequence ID" value="GBG72771.1"/>
    <property type="molecule type" value="Genomic_DNA"/>
</dbReference>
<dbReference type="InterPro" id="IPR014764">
    <property type="entry name" value="DCN-prot"/>
</dbReference>
<dbReference type="Proteomes" id="UP000265515">
    <property type="component" value="Unassembled WGS sequence"/>
</dbReference>
<dbReference type="GO" id="GO:0045116">
    <property type="term" value="P:protein neddylation"/>
    <property type="evidence" value="ECO:0007669"/>
    <property type="project" value="TreeGrafter"/>
</dbReference>
<proteinExistence type="predicted"/>
<gene>
    <name evidence="4" type="ORF">CBR_g12339</name>
</gene>
<feature type="domain" description="DCUN1" evidence="3">
    <location>
        <begin position="1"/>
        <end position="180"/>
    </location>
</feature>
<dbReference type="OrthoDB" id="286637at2759"/>
<dbReference type="PROSITE" id="PS51229">
    <property type="entry name" value="DCUN1"/>
    <property type="match status" value="1"/>
</dbReference>
<dbReference type="AlphaFoldDB" id="A0A388KRT0"/>
<dbReference type="GO" id="GO:0000151">
    <property type="term" value="C:ubiquitin ligase complex"/>
    <property type="evidence" value="ECO:0007669"/>
    <property type="project" value="TreeGrafter"/>
</dbReference>
<comment type="function">
    <text evidence="1">Neddylation of cullins play an essential role in the regulation of SCF-type complexes activity.</text>
</comment>
<reference evidence="4 5" key="1">
    <citation type="journal article" date="2018" name="Cell">
        <title>The Chara Genome: Secondary Complexity and Implications for Plant Terrestrialization.</title>
        <authorList>
            <person name="Nishiyama T."/>
            <person name="Sakayama H."/>
            <person name="Vries J.D."/>
            <person name="Buschmann H."/>
            <person name="Saint-Marcoux D."/>
            <person name="Ullrich K.K."/>
            <person name="Haas F.B."/>
            <person name="Vanderstraeten L."/>
            <person name="Becker D."/>
            <person name="Lang D."/>
            <person name="Vosolsobe S."/>
            <person name="Rombauts S."/>
            <person name="Wilhelmsson P.K.I."/>
            <person name="Janitza P."/>
            <person name="Kern R."/>
            <person name="Heyl A."/>
            <person name="Rumpler F."/>
            <person name="Villalobos L.I.A.C."/>
            <person name="Clay J.M."/>
            <person name="Skokan R."/>
            <person name="Toyoda A."/>
            <person name="Suzuki Y."/>
            <person name="Kagoshima H."/>
            <person name="Schijlen E."/>
            <person name="Tajeshwar N."/>
            <person name="Catarino B."/>
            <person name="Hetherington A.J."/>
            <person name="Saltykova A."/>
            <person name="Bonnot C."/>
            <person name="Breuninger H."/>
            <person name="Symeonidi A."/>
            <person name="Radhakrishnan G.V."/>
            <person name="Van Nieuwerburgh F."/>
            <person name="Deforce D."/>
            <person name="Chang C."/>
            <person name="Karol K.G."/>
            <person name="Hedrich R."/>
            <person name="Ulvskov P."/>
            <person name="Glockner G."/>
            <person name="Delwiche C.F."/>
            <person name="Petrasek J."/>
            <person name="Van de Peer Y."/>
            <person name="Friml J."/>
            <person name="Beilby M."/>
            <person name="Dolan L."/>
            <person name="Kohara Y."/>
            <person name="Sugano S."/>
            <person name="Fujiyama A."/>
            <person name="Delaux P.-M."/>
            <person name="Quint M."/>
            <person name="TheiBen G."/>
            <person name="Hagemann M."/>
            <person name="Harholt J."/>
            <person name="Dunand C."/>
            <person name="Zachgo S."/>
            <person name="Langdale J."/>
            <person name="Maumus F."/>
            <person name="Straeten D.V.D."/>
            <person name="Gould S.B."/>
            <person name="Rensing S.A."/>
        </authorList>
    </citation>
    <scope>NUCLEOTIDE SEQUENCE [LARGE SCALE GENOMIC DNA]</scope>
    <source>
        <strain evidence="4 5">S276</strain>
    </source>
</reference>
<dbReference type="FunFam" id="1.10.238.200:FF:000006">
    <property type="entry name" value="Defective in cullin neddylation protein"/>
    <property type="match status" value="1"/>
</dbReference>
<dbReference type="GO" id="GO:0032182">
    <property type="term" value="F:ubiquitin-like protein binding"/>
    <property type="evidence" value="ECO:0007669"/>
    <property type="project" value="TreeGrafter"/>
</dbReference>
<dbReference type="Pfam" id="PF03556">
    <property type="entry name" value="Cullin_binding"/>
    <property type="match status" value="1"/>
</dbReference>
<dbReference type="Gramene" id="GBG72771">
    <property type="protein sequence ID" value="GBG72771"/>
    <property type="gene ID" value="CBR_g12339"/>
</dbReference>
<dbReference type="GO" id="GO:0097602">
    <property type="term" value="F:cullin family protein binding"/>
    <property type="evidence" value="ECO:0007669"/>
    <property type="project" value="TreeGrafter"/>
</dbReference>
<dbReference type="OMA" id="CADSTCE"/>
<evidence type="ECO:0000256" key="2">
    <source>
        <dbReference type="SAM" id="MobiDB-lite"/>
    </source>
</evidence>
<dbReference type="InterPro" id="IPR042460">
    <property type="entry name" value="DCN1-like_PONY"/>
</dbReference>
<organism evidence="4 5">
    <name type="scientific">Chara braunii</name>
    <name type="common">Braun's stonewort</name>
    <dbReference type="NCBI Taxonomy" id="69332"/>
    <lineage>
        <taxon>Eukaryota</taxon>
        <taxon>Viridiplantae</taxon>
        <taxon>Streptophyta</taxon>
        <taxon>Charophyceae</taxon>
        <taxon>Charales</taxon>
        <taxon>Characeae</taxon>
        <taxon>Chara</taxon>
    </lineage>
</organism>
<accession>A0A388KRT0</accession>
<comment type="caution">
    <text evidence="4">The sequence shown here is derived from an EMBL/GenBank/DDBJ whole genome shotgun (WGS) entry which is preliminary data.</text>
</comment>